<gene>
    <name evidence="1" type="ORF">METZ01_LOCUS228035</name>
</gene>
<dbReference type="EMBL" id="UINC01055839">
    <property type="protein sequence ID" value="SVB75181.1"/>
    <property type="molecule type" value="Genomic_DNA"/>
</dbReference>
<evidence type="ECO:0008006" key="2">
    <source>
        <dbReference type="Google" id="ProtNLM"/>
    </source>
</evidence>
<sequence>MRMGTTARAVSLGSALTADSHHGLTGVYNPAGTAFLEQRHGTAGHQILSLDRQLSCVGITMKLPPTAGIGIAWIHAGVNHIEERNSLGEYSGKLSTGENAFVLSFAQNFSGRFALGLNAKMMTHTLPIYDEKLMGTAVGVDLGFLYKVNDFVHLGGVVQNLNAKYQWKTNAIFEETGTIYYEDFPVIYKAGFKTRFVNFQVLCDVEFVTNNSLLLGKRLNGGIEFYLNENVTFRYGKREEQFGIGFGYTYFKLDNYGVTLDYSAVMDEVSVTHVISSSFSF</sequence>
<evidence type="ECO:0000313" key="1">
    <source>
        <dbReference type="EMBL" id="SVB75181.1"/>
    </source>
</evidence>
<protein>
    <recommendedName>
        <fullName evidence="2">PorV/PorQ family protein</fullName>
    </recommendedName>
</protein>
<name>A0A382GLY3_9ZZZZ</name>
<accession>A0A382GLY3</accession>
<reference evidence="1" key="1">
    <citation type="submission" date="2018-05" db="EMBL/GenBank/DDBJ databases">
        <authorList>
            <person name="Lanie J.A."/>
            <person name="Ng W.-L."/>
            <person name="Kazmierczak K.M."/>
            <person name="Andrzejewski T.M."/>
            <person name="Davidsen T.M."/>
            <person name="Wayne K.J."/>
            <person name="Tettelin H."/>
            <person name="Glass J.I."/>
            <person name="Rusch D."/>
            <person name="Podicherti R."/>
            <person name="Tsui H.-C.T."/>
            <person name="Winkler M.E."/>
        </authorList>
    </citation>
    <scope>NUCLEOTIDE SEQUENCE</scope>
</reference>
<organism evidence="1">
    <name type="scientific">marine metagenome</name>
    <dbReference type="NCBI Taxonomy" id="408172"/>
    <lineage>
        <taxon>unclassified sequences</taxon>
        <taxon>metagenomes</taxon>
        <taxon>ecological metagenomes</taxon>
    </lineage>
</organism>
<dbReference type="AlphaFoldDB" id="A0A382GLY3"/>
<dbReference type="Gene3D" id="2.40.160.60">
    <property type="entry name" value="Outer membrane protein transport protein (OMPP1/FadL/TodX)"/>
    <property type="match status" value="1"/>
</dbReference>
<proteinExistence type="predicted"/>
<dbReference type="SUPFAM" id="SSF56935">
    <property type="entry name" value="Porins"/>
    <property type="match status" value="1"/>
</dbReference>